<comment type="caution">
    <text evidence="1">The sequence shown here is derived from an EMBL/GenBank/DDBJ whole genome shotgun (WGS) entry which is preliminary data.</text>
</comment>
<dbReference type="AlphaFoldDB" id="A0AAV7LZT5"/>
<proteinExistence type="predicted"/>
<gene>
    <name evidence="1" type="ORF">NDU88_001613</name>
</gene>
<dbReference type="Proteomes" id="UP001066276">
    <property type="component" value="Chromosome 10"/>
</dbReference>
<dbReference type="EMBL" id="JANPWB010000014">
    <property type="protein sequence ID" value="KAJ1096473.1"/>
    <property type="molecule type" value="Genomic_DNA"/>
</dbReference>
<sequence length="117" mass="13370">MCPRVVTSTRNVYKQSVEAEMSRKQNAEVDFDPGHMFVNMVRTGGNKERSGVLRGVLSYRMDRMIERLDEHADHLDTADHRISDVEHECANKVAMQSKVDKTHNALQAKIEDLEARS</sequence>
<keyword evidence="2" id="KW-1185">Reference proteome</keyword>
<evidence type="ECO:0000313" key="1">
    <source>
        <dbReference type="EMBL" id="KAJ1096473.1"/>
    </source>
</evidence>
<organism evidence="1 2">
    <name type="scientific">Pleurodeles waltl</name>
    <name type="common">Iberian ribbed newt</name>
    <dbReference type="NCBI Taxonomy" id="8319"/>
    <lineage>
        <taxon>Eukaryota</taxon>
        <taxon>Metazoa</taxon>
        <taxon>Chordata</taxon>
        <taxon>Craniata</taxon>
        <taxon>Vertebrata</taxon>
        <taxon>Euteleostomi</taxon>
        <taxon>Amphibia</taxon>
        <taxon>Batrachia</taxon>
        <taxon>Caudata</taxon>
        <taxon>Salamandroidea</taxon>
        <taxon>Salamandridae</taxon>
        <taxon>Pleurodelinae</taxon>
        <taxon>Pleurodeles</taxon>
    </lineage>
</organism>
<reference evidence="1" key="1">
    <citation type="journal article" date="2022" name="bioRxiv">
        <title>Sequencing and chromosome-scale assembly of the giantPleurodeles waltlgenome.</title>
        <authorList>
            <person name="Brown T."/>
            <person name="Elewa A."/>
            <person name="Iarovenko S."/>
            <person name="Subramanian E."/>
            <person name="Araus A.J."/>
            <person name="Petzold A."/>
            <person name="Susuki M."/>
            <person name="Suzuki K.-i.T."/>
            <person name="Hayashi T."/>
            <person name="Toyoda A."/>
            <person name="Oliveira C."/>
            <person name="Osipova E."/>
            <person name="Leigh N.D."/>
            <person name="Simon A."/>
            <person name="Yun M.H."/>
        </authorList>
    </citation>
    <scope>NUCLEOTIDE SEQUENCE</scope>
    <source>
        <strain evidence="1">20211129_DDA</strain>
        <tissue evidence="1">Liver</tissue>
    </source>
</reference>
<evidence type="ECO:0000313" key="2">
    <source>
        <dbReference type="Proteomes" id="UP001066276"/>
    </source>
</evidence>
<name>A0AAV7LZT5_PLEWA</name>
<protein>
    <submittedName>
        <fullName evidence="1">Uncharacterized protein</fullName>
    </submittedName>
</protein>
<accession>A0AAV7LZT5</accession>